<dbReference type="Proteomes" id="UP000175993">
    <property type="component" value="Unassembled WGS sequence"/>
</dbReference>
<evidence type="ECO:0000313" key="2">
    <source>
        <dbReference type="Proteomes" id="UP000175993"/>
    </source>
</evidence>
<dbReference type="NCBIfam" id="TIGR01509">
    <property type="entry name" value="HAD-SF-IA-v3"/>
    <property type="match status" value="1"/>
</dbReference>
<accession>A0ABD6G505</accession>
<gene>
    <name evidence="1" type="ORF">BBI04_002990</name>
</gene>
<keyword evidence="1" id="KW-0378">Hydrolase</keyword>
<comment type="caution">
    <text evidence="1">The sequence shown here is derived from an EMBL/GenBank/DDBJ whole genome shotgun (WGS) entry which is preliminary data.</text>
</comment>
<dbReference type="CDD" id="cd02603">
    <property type="entry name" value="HAD_sEH-N_like"/>
    <property type="match status" value="1"/>
</dbReference>
<sequence>MPVLMVDVDGVLVHGRPQDRLPFGTFLQRDLGVPFDELKHQFFEAHWAGIVTGKQPMRPILERVLSKIAPTVSVDALIRYWFEHDAHIDHVLVADLHRQRQRGVKIYLATNQEHERAKYLMESLDLQAFTDGVFYSASLGCRKPSPEFYRQITERLGEMPENIVFIDDMVENIESARAFGWRAYQWTSGTGLNAILSDAWHGES</sequence>
<dbReference type="AlphaFoldDB" id="A0ABD6G505"/>
<dbReference type="InterPro" id="IPR023214">
    <property type="entry name" value="HAD_sf"/>
</dbReference>
<dbReference type="NCBIfam" id="TIGR01549">
    <property type="entry name" value="HAD-SF-IA-v1"/>
    <property type="match status" value="1"/>
</dbReference>
<dbReference type="Pfam" id="PF00702">
    <property type="entry name" value="Hydrolase"/>
    <property type="match status" value="1"/>
</dbReference>
<dbReference type="SFLD" id="SFLDG01129">
    <property type="entry name" value="C1.5:_HAD__Beta-PGM__Phosphata"/>
    <property type="match status" value="1"/>
</dbReference>
<proteinExistence type="predicted"/>
<dbReference type="PRINTS" id="PR00413">
    <property type="entry name" value="HADHALOGNASE"/>
</dbReference>
<dbReference type="GO" id="GO:0016787">
    <property type="term" value="F:hydrolase activity"/>
    <property type="evidence" value="ECO:0007669"/>
    <property type="project" value="UniProtKB-KW"/>
</dbReference>
<evidence type="ECO:0000313" key="1">
    <source>
        <dbReference type="EMBL" id="MUP03790.1"/>
    </source>
</evidence>
<dbReference type="InterPro" id="IPR036412">
    <property type="entry name" value="HAD-like_sf"/>
</dbReference>
<dbReference type="SFLD" id="SFLDS00003">
    <property type="entry name" value="Haloacid_Dehalogenase"/>
    <property type="match status" value="1"/>
</dbReference>
<dbReference type="SUPFAM" id="SSF56784">
    <property type="entry name" value="HAD-like"/>
    <property type="match status" value="1"/>
</dbReference>
<reference evidence="1 2" key="1">
    <citation type="submission" date="2019-11" db="EMBL/GenBank/DDBJ databases">
        <title>Whole-genome sequencing of Allorhizobium vitis.</title>
        <authorList>
            <person name="Gan H.M."/>
            <person name="Savka M.A."/>
        </authorList>
    </citation>
    <scope>NUCLEOTIDE SEQUENCE [LARGE SCALE GENOMIC DNA]</scope>
    <source>
        <strain evidence="1 2">AB4</strain>
    </source>
</reference>
<dbReference type="EMBL" id="MBEV02000002">
    <property type="protein sequence ID" value="MUP03790.1"/>
    <property type="molecule type" value="Genomic_DNA"/>
</dbReference>
<dbReference type="InterPro" id="IPR006439">
    <property type="entry name" value="HAD-SF_hydro_IA"/>
</dbReference>
<name>A0ABD6G505_AGRVI</name>
<dbReference type="RefSeq" id="WP_070164104.1">
    <property type="nucleotide sequence ID" value="NZ_CP118259.1"/>
</dbReference>
<organism evidence="1 2">
    <name type="scientific">Agrobacterium vitis</name>
    <name type="common">Rhizobium vitis</name>
    <dbReference type="NCBI Taxonomy" id="373"/>
    <lineage>
        <taxon>Bacteria</taxon>
        <taxon>Pseudomonadati</taxon>
        <taxon>Pseudomonadota</taxon>
        <taxon>Alphaproteobacteria</taxon>
        <taxon>Hyphomicrobiales</taxon>
        <taxon>Rhizobiaceae</taxon>
        <taxon>Rhizobium/Agrobacterium group</taxon>
        <taxon>Agrobacterium</taxon>
    </lineage>
</organism>
<dbReference type="PANTHER" id="PTHR43611">
    <property type="entry name" value="ALPHA-D-GLUCOSE 1-PHOSPHATE PHOSPHATASE"/>
    <property type="match status" value="1"/>
</dbReference>
<dbReference type="Gene3D" id="3.40.50.1000">
    <property type="entry name" value="HAD superfamily/HAD-like"/>
    <property type="match status" value="1"/>
</dbReference>
<dbReference type="PANTHER" id="PTHR43611:SF3">
    <property type="entry name" value="FLAVIN MONONUCLEOTIDE HYDROLASE 1, CHLOROPLATIC"/>
    <property type="match status" value="1"/>
</dbReference>
<protein>
    <submittedName>
        <fullName evidence="1">HAD-IA family hydrolase</fullName>
    </submittedName>
</protein>